<organism evidence="1 2">
    <name type="scientific">Methylobacterium aquaticum</name>
    <dbReference type="NCBI Taxonomy" id="270351"/>
    <lineage>
        <taxon>Bacteria</taxon>
        <taxon>Pseudomonadati</taxon>
        <taxon>Pseudomonadota</taxon>
        <taxon>Alphaproteobacteria</taxon>
        <taxon>Hyphomicrobiales</taxon>
        <taxon>Methylobacteriaceae</taxon>
        <taxon>Methylobacterium</taxon>
    </lineage>
</organism>
<dbReference type="AlphaFoldDB" id="A0A0C6FLS9"/>
<reference evidence="1 2" key="1">
    <citation type="journal article" date="2015" name="Genome Announc.">
        <title>Complete Genome Sequence of Methylobacterium aquaticum Strain 22A, Isolated from Racomitrium japonicum Moss.</title>
        <authorList>
            <person name="Tani A."/>
            <person name="Ogura Y."/>
            <person name="Hayashi T."/>
            <person name="Kimbara K."/>
        </authorList>
    </citation>
    <scope>NUCLEOTIDE SEQUENCE [LARGE SCALE GENOMIC DNA]</scope>
    <source>
        <strain evidence="1 2">MA-22A</strain>
        <plasmid evidence="2">Plasmid pMaq22A_1p DNA</plasmid>
    </source>
</reference>
<evidence type="ECO:0000313" key="1">
    <source>
        <dbReference type="EMBL" id="BAQ49323.1"/>
    </source>
</evidence>
<name>A0A0C6FLS9_9HYPH</name>
<dbReference type="EMBL" id="AP014705">
    <property type="protein sequence ID" value="BAQ49323.1"/>
    <property type="molecule type" value="Genomic_DNA"/>
</dbReference>
<keyword evidence="1" id="KW-0614">Plasmid</keyword>
<geneLocation type="plasmid" evidence="2">
    <name>pMaq22A_1p DNA</name>
</geneLocation>
<evidence type="ECO:0000313" key="2">
    <source>
        <dbReference type="Proteomes" id="UP000061432"/>
    </source>
</evidence>
<sequence>MAASTKETATTLCQAAFGNLSDGQSVGTFSSSGTVSISRTSNAWWRPTGSAAPARASGQAGRCLRGVAGAWPSSDVAPAAGPTVPPDVGVPRRAVTFAMDLRDMFETSQGSRRGADATPRHCHHI</sequence>
<reference evidence="2" key="2">
    <citation type="submission" date="2015-01" db="EMBL/GenBank/DDBJ databases">
        <title>Complete genome sequence of Methylobacterium aquaticum strain 22A.</title>
        <authorList>
            <person name="Tani A."/>
            <person name="Ogura Y."/>
            <person name="Hayashi T."/>
        </authorList>
    </citation>
    <scope>NUCLEOTIDE SEQUENCE [LARGE SCALE GENOMIC DNA]</scope>
    <source>
        <strain evidence="2">MA-22A</strain>
        <plasmid evidence="2">Plasmid pMaq22A_1p DNA</plasmid>
    </source>
</reference>
<protein>
    <submittedName>
        <fullName evidence="1">Uncharacterized protein</fullName>
    </submittedName>
</protein>
<gene>
    <name evidence="1" type="ORF">Maq22A_1p35450</name>
</gene>
<proteinExistence type="predicted"/>
<accession>A0A0C6FLS9</accession>
<dbReference type="Proteomes" id="UP000061432">
    <property type="component" value="Plasmid pMaq22A_1p"/>
</dbReference>
<dbReference type="KEGG" id="maqu:Maq22A_1p35450"/>